<evidence type="ECO:0000313" key="3">
    <source>
        <dbReference type="Proteomes" id="UP000466864"/>
    </source>
</evidence>
<sequence length="113" mass="12908">MKIIYWSLGGGINRVYEYFQLFLCPYNRIFSCNSQYTNEHFLGKGVKFLLEKIKALCESKGVTVYRLEKDLGFSSGSVSKWDTNSPSVEKAKAVADYFGVSVESLLKQKNERN</sequence>
<dbReference type="GO" id="GO:0003677">
    <property type="term" value="F:DNA binding"/>
    <property type="evidence" value="ECO:0007669"/>
    <property type="project" value="InterPro"/>
</dbReference>
<name>A0A7X2P783_9FIRM</name>
<dbReference type="EMBL" id="VUMV01000002">
    <property type="protein sequence ID" value="MST81528.1"/>
    <property type="molecule type" value="Genomic_DNA"/>
</dbReference>
<accession>A0A7X2P783</accession>
<dbReference type="Gene3D" id="1.10.260.40">
    <property type="entry name" value="lambda repressor-like DNA-binding domains"/>
    <property type="match status" value="1"/>
</dbReference>
<evidence type="ECO:0000259" key="1">
    <source>
        <dbReference type="PROSITE" id="PS50943"/>
    </source>
</evidence>
<dbReference type="AlphaFoldDB" id="A0A7X2P783"/>
<proteinExistence type="predicted"/>
<evidence type="ECO:0000313" key="2">
    <source>
        <dbReference type="EMBL" id="MST81528.1"/>
    </source>
</evidence>
<dbReference type="RefSeq" id="WP_154457328.1">
    <property type="nucleotide sequence ID" value="NZ_VUMV01000002.1"/>
</dbReference>
<dbReference type="Pfam" id="PF01381">
    <property type="entry name" value="HTH_3"/>
    <property type="match status" value="1"/>
</dbReference>
<dbReference type="PROSITE" id="PS50943">
    <property type="entry name" value="HTH_CROC1"/>
    <property type="match status" value="1"/>
</dbReference>
<protein>
    <submittedName>
        <fullName evidence="2">Helix-turn-helix transcriptional regulator</fullName>
    </submittedName>
</protein>
<organism evidence="2 3">
    <name type="scientific">Bilifractor porci</name>
    <dbReference type="NCBI Taxonomy" id="2606636"/>
    <lineage>
        <taxon>Bacteria</taxon>
        <taxon>Bacillati</taxon>
        <taxon>Bacillota</taxon>
        <taxon>Clostridia</taxon>
        <taxon>Lachnospirales</taxon>
        <taxon>Lachnospiraceae</taxon>
        <taxon>Bilifractor</taxon>
    </lineage>
</organism>
<dbReference type="SUPFAM" id="SSF47413">
    <property type="entry name" value="lambda repressor-like DNA-binding domains"/>
    <property type="match status" value="1"/>
</dbReference>
<keyword evidence="3" id="KW-1185">Reference proteome</keyword>
<reference evidence="2 3" key="1">
    <citation type="submission" date="2019-08" db="EMBL/GenBank/DDBJ databases">
        <title>In-depth cultivation of the pig gut microbiome towards novel bacterial diversity and tailored functional studies.</title>
        <authorList>
            <person name="Wylensek D."/>
            <person name="Hitch T.C.A."/>
            <person name="Clavel T."/>
        </authorList>
    </citation>
    <scope>NUCLEOTIDE SEQUENCE [LARGE SCALE GENOMIC DNA]</scope>
    <source>
        <strain evidence="2 3">Oil+RF-744-WCA-WT-13</strain>
    </source>
</reference>
<feature type="domain" description="HTH cro/C1-type" evidence="1">
    <location>
        <begin position="53"/>
        <end position="105"/>
    </location>
</feature>
<dbReference type="InterPro" id="IPR010982">
    <property type="entry name" value="Lambda_DNA-bd_dom_sf"/>
</dbReference>
<dbReference type="InterPro" id="IPR001387">
    <property type="entry name" value="Cro/C1-type_HTH"/>
</dbReference>
<dbReference type="CDD" id="cd00093">
    <property type="entry name" value="HTH_XRE"/>
    <property type="match status" value="1"/>
</dbReference>
<gene>
    <name evidence="2" type="ORF">FYJ60_04285</name>
</gene>
<dbReference type="SMART" id="SM00530">
    <property type="entry name" value="HTH_XRE"/>
    <property type="match status" value="1"/>
</dbReference>
<comment type="caution">
    <text evidence="2">The sequence shown here is derived from an EMBL/GenBank/DDBJ whole genome shotgun (WGS) entry which is preliminary data.</text>
</comment>
<dbReference type="Proteomes" id="UP000466864">
    <property type="component" value="Unassembled WGS sequence"/>
</dbReference>